<gene>
    <name evidence="2" type="ORF">HJG63_021148</name>
</gene>
<dbReference type="InterPro" id="IPR036051">
    <property type="entry name" value="KRAB_dom_sf"/>
</dbReference>
<organism evidence="2 3">
    <name type="scientific">Rousettus aegyptiacus</name>
    <name type="common">Egyptian fruit bat</name>
    <name type="synonym">Pteropus aegyptiacus</name>
    <dbReference type="NCBI Taxonomy" id="9407"/>
    <lineage>
        <taxon>Eukaryota</taxon>
        <taxon>Metazoa</taxon>
        <taxon>Chordata</taxon>
        <taxon>Craniata</taxon>
        <taxon>Vertebrata</taxon>
        <taxon>Euteleostomi</taxon>
        <taxon>Mammalia</taxon>
        <taxon>Eutheria</taxon>
        <taxon>Laurasiatheria</taxon>
        <taxon>Chiroptera</taxon>
        <taxon>Yinpterochiroptera</taxon>
        <taxon>Pteropodoidea</taxon>
        <taxon>Pteropodidae</taxon>
        <taxon>Rousettinae</taxon>
        <taxon>Rousettus</taxon>
    </lineage>
</organism>
<proteinExistence type="predicted"/>
<dbReference type="AlphaFoldDB" id="A0A7J8CNM2"/>
<dbReference type="InterPro" id="IPR001909">
    <property type="entry name" value="KRAB"/>
</dbReference>
<dbReference type="SUPFAM" id="SSF109640">
    <property type="entry name" value="KRAB domain (Kruppel-associated box)"/>
    <property type="match status" value="1"/>
</dbReference>
<comment type="caution">
    <text evidence="2">The sequence shown here is derived from an EMBL/GenBank/DDBJ whole genome shotgun (WGS) entry which is preliminary data.</text>
</comment>
<dbReference type="EMBL" id="JACASE010000014">
    <property type="protein sequence ID" value="KAF6412450.1"/>
    <property type="molecule type" value="Genomic_DNA"/>
</dbReference>
<reference evidence="2 3" key="1">
    <citation type="journal article" date="2020" name="Nature">
        <title>Six reference-quality genomes reveal evolution of bat adaptations.</title>
        <authorList>
            <person name="Jebb D."/>
            <person name="Huang Z."/>
            <person name="Pippel M."/>
            <person name="Hughes G.M."/>
            <person name="Lavrichenko K."/>
            <person name="Devanna P."/>
            <person name="Winkler S."/>
            <person name="Jermiin L.S."/>
            <person name="Skirmuntt E.C."/>
            <person name="Katzourakis A."/>
            <person name="Burkitt-Gray L."/>
            <person name="Ray D.A."/>
            <person name="Sullivan K.A.M."/>
            <person name="Roscito J.G."/>
            <person name="Kirilenko B.M."/>
            <person name="Davalos L.M."/>
            <person name="Corthals A.P."/>
            <person name="Power M.L."/>
            <person name="Jones G."/>
            <person name="Ransome R.D."/>
            <person name="Dechmann D.K.N."/>
            <person name="Locatelli A.G."/>
            <person name="Puechmaille S.J."/>
            <person name="Fedrigo O."/>
            <person name="Jarvis E.D."/>
            <person name="Hiller M."/>
            <person name="Vernes S.C."/>
            <person name="Myers E.W."/>
            <person name="Teeling E.C."/>
        </authorList>
    </citation>
    <scope>NUCLEOTIDE SEQUENCE [LARGE SCALE GENOMIC DNA]</scope>
    <source>
        <strain evidence="2">MRouAeg1</strain>
        <tissue evidence="2">Muscle</tissue>
    </source>
</reference>
<protein>
    <submittedName>
        <fullName evidence="2">Zinc finger protein 461</fullName>
    </submittedName>
</protein>
<name>A0A7J8CNM2_ROUAE</name>
<dbReference type="InterPro" id="IPR050169">
    <property type="entry name" value="Krueppel_C2H2_ZnF"/>
</dbReference>
<dbReference type="GO" id="GO:0006355">
    <property type="term" value="P:regulation of DNA-templated transcription"/>
    <property type="evidence" value="ECO:0007669"/>
    <property type="project" value="InterPro"/>
</dbReference>
<accession>A0A7J8CNM2</accession>
<dbReference type="Pfam" id="PF01352">
    <property type="entry name" value="KRAB"/>
    <property type="match status" value="1"/>
</dbReference>
<dbReference type="Proteomes" id="UP000593571">
    <property type="component" value="Unassembled WGS sequence"/>
</dbReference>
<dbReference type="SMART" id="SM00349">
    <property type="entry name" value="KRAB"/>
    <property type="match status" value="1"/>
</dbReference>
<evidence type="ECO:0000259" key="1">
    <source>
        <dbReference type="PROSITE" id="PS50805"/>
    </source>
</evidence>
<dbReference type="PANTHER" id="PTHR23232">
    <property type="entry name" value="KRAB DOMAIN C2H2 ZINC FINGER"/>
    <property type="match status" value="1"/>
</dbReference>
<dbReference type="Gene3D" id="6.10.140.140">
    <property type="match status" value="1"/>
</dbReference>
<feature type="domain" description="KRAB" evidence="1">
    <location>
        <begin position="5"/>
        <end position="76"/>
    </location>
</feature>
<sequence length="91" mass="10468">MEWLMTFRDVAVDFSQEEWDYLNPAQRDLYRDVMMENYSNLVLLGLSVSKPDVISLLEQGKDPWMISRNMAGGWCPGINASNCFKSEAGER</sequence>
<keyword evidence="3" id="KW-1185">Reference proteome</keyword>
<dbReference type="PROSITE" id="PS50805">
    <property type="entry name" value="KRAB"/>
    <property type="match status" value="1"/>
</dbReference>
<evidence type="ECO:0000313" key="2">
    <source>
        <dbReference type="EMBL" id="KAF6412450.1"/>
    </source>
</evidence>
<dbReference type="PANTHER" id="PTHR23232:SF117">
    <property type="entry name" value="KRAB DOMAIN-CONTAINING PROTEIN"/>
    <property type="match status" value="1"/>
</dbReference>
<dbReference type="CDD" id="cd07765">
    <property type="entry name" value="KRAB_A-box"/>
    <property type="match status" value="1"/>
</dbReference>
<evidence type="ECO:0000313" key="3">
    <source>
        <dbReference type="Proteomes" id="UP000593571"/>
    </source>
</evidence>